<proteinExistence type="predicted"/>
<comment type="caution">
    <text evidence="3">The sequence shown here is derived from an EMBL/GenBank/DDBJ whole genome shotgun (WGS) entry which is preliminary data.</text>
</comment>
<accession>A0ABP8Y0N0</accession>
<name>A0ABP8Y0N0_9ACTN</name>
<evidence type="ECO:0000313" key="3">
    <source>
        <dbReference type="EMBL" id="GAA4718521.1"/>
    </source>
</evidence>
<reference evidence="4" key="1">
    <citation type="journal article" date="2019" name="Int. J. Syst. Evol. Microbiol.">
        <title>The Global Catalogue of Microorganisms (GCM) 10K type strain sequencing project: providing services to taxonomists for standard genome sequencing and annotation.</title>
        <authorList>
            <consortium name="The Broad Institute Genomics Platform"/>
            <consortium name="The Broad Institute Genome Sequencing Center for Infectious Disease"/>
            <person name="Wu L."/>
            <person name="Ma J."/>
        </authorList>
    </citation>
    <scope>NUCLEOTIDE SEQUENCE [LARGE SCALE GENOMIC DNA]</scope>
    <source>
        <strain evidence="4">JCM 18531</strain>
    </source>
</reference>
<evidence type="ECO:0000259" key="2">
    <source>
        <dbReference type="Pfam" id="PF12555"/>
    </source>
</evidence>
<keyword evidence="1" id="KW-0472">Membrane</keyword>
<dbReference type="Pfam" id="PF12555">
    <property type="entry name" value="SteA-like_C"/>
    <property type="match status" value="1"/>
</dbReference>
<protein>
    <submittedName>
        <fullName evidence="3">Cytokinetic ring protein SteA</fullName>
    </submittedName>
</protein>
<evidence type="ECO:0000313" key="4">
    <source>
        <dbReference type="Proteomes" id="UP001499974"/>
    </source>
</evidence>
<keyword evidence="1" id="KW-0812">Transmembrane</keyword>
<dbReference type="InterPro" id="IPR022215">
    <property type="entry name" value="SteA-like_C"/>
</dbReference>
<evidence type="ECO:0000256" key="1">
    <source>
        <dbReference type="SAM" id="Phobius"/>
    </source>
</evidence>
<dbReference type="InterPro" id="IPR047795">
    <property type="entry name" value="Put_SteA-like"/>
</dbReference>
<dbReference type="Proteomes" id="UP001499974">
    <property type="component" value="Unassembled WGS sequence"/>
</dbReference>
<dbReference type="NCBIfam" id="NF040608">
    <property type="entry name" value="division_SteA"/>
    <property type="match status" value="1"/>
</dbReference>
<feature type="domain" description="SteA-like C-terminal" evidence="2">
    <location>
        <begin position="292"/>
        <end position="340"/>
    </location>
</feature>
<keyword evidence="4" id="KW-1185">Reference proteome</keyword>
<sequence length="350" mass="36085">MDRATAQALVDAGVVAVVDGVAIISGRYPNLGPRILAEAGVVIVDGVGAAGVAAISDGAEVRVHEGTVFVGDAEVASGRALDRDSVAAEMERARSGLATQLAALTHNSTEFLRREQDLLLHGVGVPRLAARIAGRPVVVVAHDYDPDTELAGVRRFLSEQHPVVIGVGPAADRLRTAGVRVDVVVVDAADDELPSAAVLRAARDVVVRADRGSTPAAVEQLERLGVRPVLLESAAAPADAALVLADAADPTVIVAVGMRATVAELLDSQRPGVAGTFLTRLKVGPRLVDAAAVPHLYSGRVRPWHLFVLMLAGLAALAAAVSVTPVGQEWADSLGSALADLYDQAQGLFS</sequence>
<feature type="transmembrane region" description="Helical" evidence="1">
    <location>
        <begin position="304"/>
        <end position="323"/>
    </location>
</feature>
<organism evidence="3 4">
    <name type="scientific">Nocardioides conyzicola</name>
    <dbReference type="NCBI Taxonomy" id="1651781"/>
    <lineage>
        <taxon>Bacteria</taxon>
        <taxon>Bacillati</taxon>
        <taxon>Actinomycetota</taxon>
        <taxon>Actinomycetes</taxon>
        <taxon>Propionibacteriales</taxon>
        <taxon>Nocardioidaceae</taxon>
        <taxon>Nocardioides</taxon>
    </lineage>
</organism>
<gene>
    <name evidence="3" type="primary">steA</name>
    <name evidence="3" type="ORF">GCM10023349_43150</name>
</gene>
<dbReference type="EMBL" id="BAABKM010000004">
    <property type="protein sequence ID" value="GAA4718521.1"/>
    <property type="molecule type" value="Genomic_DNA"/>
</dbReference>
<keyword evidence="1" id="KW-1133">Transmembrane helix</keyword>